<keyword evidence="2" id="KW-0812">Transmembrane</keyword>
<protein>
    <submittedName>
        <fullName evidence="3">Uncharacterized protein</fullName>
    </submittedName>
</protein>
<sequence>MTQGTDRRLLGPAEVEAVLRRAAEFNARRWATRSEGHAVAPEAVVRAAGMAGIPEECVRRALWELDAERAADPPTLARKIYGPSRIKVRRELPHPREAVEDHLESLARLEHGLRLRMKNPGVLVWEAGGSLGAVRRALDLSGGHALLKARSVELRAEEPERGRCVAALTADVSDQRAECLTLSAILGVTLAMLFVLAGFQNGFFLLGVLPAFAAPVAGFRLFYVRTRAEVWRQLEALLDAAEQGPPEEQPPPDRTGRPPGHIQGLEPIPRFSPNRGRGGTEDA</sequence>
<proteinExistence type="predicted"/>
<evidence type="ECO:0000313" key="4">
    <source>
        <dbReference type="Proteomes" id="UP000318065"/>
    </source>
</evidence>
<accession>A0A510HHD8</accession>
<dbReference type="RefSeq" id="WP_143526791.1">
    <property type="nucleotide sequence ID" value="NZ_AP019791.1"/>
</dbReference>
<dbReference type="OrthoDB" id="5242185at2"/>
<feature type="transmembrane region" description="Helical" evidence="2">
    <location>
        <begin position="203"/>
        <end position="223"/>
    </location>
</feature>
<evidence type="ECO:0000256" key="2">
    <source>
        <dbReference type="SAM" id="Phobius"/>
    </source>
</evidence>
<dbReference type="Proteomes" id="UP000318065">
    <property type="component" value="Chromosome"/>
</dbReference>
<keyword evidence="2" id="KW-0472">Membrane</keyword>
<keyword evidence="4" id="KW-1185">Reference proteome</keyword>
<name>A0A510HHD8_9ACTN</name>
<keyword evidence="2" id="KW-1133">Transmembrane helix</keyword>
<organism evidence="3 4">
    <name type="scientific">Rubrobacter xylanophilus</name>
    <dbReference type="NCBI Taxonomy" id="49319"/>
    <lineage>
        <taxon>Bacteria</taxon>
        <taxon>Bacillati</taxon>
        <taxon>Actinomycetota</taxon>
        <taxon>Rubrobacteria</taxon>
        <taxon>Rubrobacterales</taxon>
        <taxon>Rubrobacteraceae</taxon>
        <taxon>Rubrobacter</taxon>
    </lineage>
</organism>
<reference evidence="3" key="1">
    <citation type="journal article" date="2019" name="Microbiol. Resour. Announc.">
        <title>Complete Genome Sequence of Rubrobacter xylanophilus Strain AA3-22, Isolated from Arima Onsen in Japan.</title>
        <authorList>
            <person name="Tomariguchi N."/>
            <person name="Miyazaki K."/>
        </authorList>
    </citation>
    <scope>NUCLEOTIDE SEQUENCE [LARGE SCALE GENOMIC DNA]</scope>
    <source>
        <strain evidence="3">AA3-22</strain>
    </source>
</reference>
<evidence type="ECO:0000256" key="1">
    <source>
        <dbReference type="SAM" id="MobiDB-lite"/>
    </source>
</evidence>
<gene>
    <name evidence="3" type="ORF">RxyAA322_05290</name>
</gene>
<feature type="region of interest" description="Disordered" evidence="1">
    <location>
        <begin position="240"/>
        <end position="283"/>
    </location>
</feature>
<dbReference type="EMBL" id="AP019791">
    <property type="protein sequence ID" value="BBL78675.1"/>
    <property type="molecule type" value="Genomic_DNA"/>
</dbReference>
<evidence type="ECO:0000313" key="3">
    <source>
        <dbReference type="EMBL" id="BBL78675.1"/>
    </source>
</evidence>
<feature type="transmembrane region" description="Helical" evidence="2">
    <location>
        <begin position="179"/>
        <end position="197"/>
    </location>
</feature>
<dbReference type="AlphaFoldDB" id="A0A510HHD8"/>